<evidence type="ECO:0000259" key="5">
    <source>
        <dbReference type="Pfam" id="PF25106"/>
    </source>
</evidence>
<reference evidence="6 7" key="1">
    <citation type="submission" date="2022-05" db="EMBL/GenBank/DDBJ databases">
        <authorList>
            <consortium name="Genoscope - CEA"/>
            <person name="William W."/>
        </authorList>
    </citation>
    <scope>NUCLEOTIDE SEQUENCE [LARGE SCALE GENOMIC DNA]</scope>
</reference>
<evidence type="ECO:0000256" key="1">
    <source>
        <dbReference type="ARBA" id="ARBA00004613"/>
    </source>
</evidence>
<protein>
    <recommendedName>
        <fullName evidence="5">Hemicentin-1-like von Willebrand factor A domain-containing protein</fullName>
    </recommendedName>
</protein>
<organism evidence="6 7">
    <name type="scientific">Porites evermanni</name>
    <dbReference type="NCBI Taxonomy" id="104178"/>
    <lineage>
        <taxon>Eukaryota</taxon>
        <taxon>Metazoa</taxon>
        <taxon>Cnidaria</taxon>
        <taxon>Anthozoa</taxon>
        <taxon>Hexacorallia</taxon>
        <taxon>Scleractinia</taxon>
        <taxon>Fungiina</taxon>
        <taxon>Poritidae</taxon>
        <taxon>Porites</taxon>
    </lineage>
</organism>
<accession>A0ABN8RSM1</accession>
<dbReference type="SUPFAM" id="SSF53300">
    <property type="entry name" value="vWA-like"/>
    <property type="match status" value="1"/>
</dbReference>
<feature type="non-terminal residue" evidence="6">
    <location>
        <position position="1"/>
    </location>
</feature>
<evidence type="ECO:0000313" key="7">
    <source>
        <dbReference type="Proteomes" id="UP001159427"/>
    </source>
</evidence>
<name>A0ABN8RSM1_9CNID</name>
<dbReference type="Pfam" id="PF25106">
    <property type="entry name" value="VWA_4"/>
    <property type="match status" value="2"/>
</dbReference>
<dbReference type="InterPro" id="IPR036465">
    <property type="entry name" value="vWFA_dom_sf"/>
</dbReference>
<sequence>LAKLKVLVERAIRSKSYKYARQIVGQIMYLLSAKAAPSDRTKRSSKGEGSKFLQDLRQKVGAATFDSFLAVQGDVALMFAIDDTGSMGDEILAAKNIAADIINYKRKVPIKEYILSAFNDPYPAGHDITLQDSENVEITSGKLSLSYITIYEITNPKRGTWTLTVPGKNGDHEFSVKTSSDTNVDFEHYFLIALSWRRGHNADVPISNPVTGKSYHSLRQMKPHLLVLISTFTWNYLLGVQFYHLNLDVHHSNLVPRAFPLKNGIVLLLRNHFLREKPWGRPGHDITLQDPENVEITSGKLSLSYITIYEITNPKRGTWTLTAPGKNGDHEFSVKTSSDTNVDFEHYFLIALSWRRGHNADVPISNPPITGLFFLKFVLRLIFQVFENKIFKQLKIMERRIFFLFVVTALFSLLFAAKQTFRDVLPSLHFTREALLDFALVISFNETTIVNSTKREVYRPRTSPSNKFMKALKDVELALVNANAYAVRFSLDTLPKLKALVERAIQRNNYKYARQIVGRIMYLLSTKPRPQRRTKRSFTNEGSDFFRSLRKRVGRVAFDSFMAVQGDVSLMFVIDSTGSMRDEIQAAKNIANDIINYNRKVPIKEYILSPFNDPYPYPSREDPVVVKSETEAGDFEKEIKKLKAFGGGDCPEYTFEGIRGALAKLTFDGSPMYVFTDAGPKDATKATIEEVKMMAEVHDVAINFLASGLVHARDPKDLHPAFLKLAESTSGLAIVFQTRKELEQMSNWTIGMMEGDSIIFLGSTLPDRSKRSLAGESANRQYRIPVDDSIEKMSLTIYTVEEGTGITLKDSDNVNITTGILSLSHLTIYEIINPKRGAWTLTVPGSSGGHEILVMSSTTELHFEHYFLVALPWGRRHTVEVPISNPVPGKVNKIIISLAGSEKVDNTSLRLQLITTKGDHIIDVTLQQQSQSHFIARFNPKALARSFKLKLKGTTRSGYQFERISRQTVKPATAVLRGRYASNDFTLPLGRTTFIHFQLCNFGTTDTFDVVVVKDVLSYVLPRRVTPKSVIKGRCVIISVYAKATDHQDVGKTDTVFVMLKGRRSRLFVSQTVHLLVDN</sequence>
<dbReference type="InterPro" id="IPR052577">
    <property type="entry name" value="VWA7"/>
</dbReference>
<evidence type="ECO:0000313" key="6">
    <source>
        <dbReference type="EMBL" id="CAH3181513.1"/>
    </source>
</evidence>
<feature type="domain" description="Hemicentin-1-like von Willebrand factor A" evidence="5">
    <location>
        <begin position="76"/>
        <end position="122"/>
    </location>
</feature>
<feature type="transmembrane region" description="Helical" evidence="4">
    <location>
        <begin position="225"/>
        <end position="244"/>
    </location>
</feature>
<dbReference type="InterPro" id="IPR056861">
    <property type="entry name" value="HMCN1-like_VWA"/>
</dbReference>
<evidence type="ECO:0000256" key="3">
    <source>
        <dbReference type="ARBA" id="ARBA00022729"/>
    </source>
</evidence>
<comment type="subcellular location">
    <subcellularLocation>
        <location evidence="1">Secreted</location>
    </subcellularLocation>
</comment>
<feature type="transmembrane region" description="Helical" evidence="4">
    <location>
        <begin position="400"/>
        <end position="417"/>
    </location>
</feature>
<dbReference type="PANTHER" id="PTHR14905">
    <property type="entry name" value="NG37"/>
    <property type="match status" value="1"/>
</dbReference>
<dbReference type="Proteomes" id="UP001159427">
    <property type="component" value="Unassembled WGS sequence"/>
</dbReference>
<comment type="caution">
    <text evidence="6">The sequence shown here is derived from an EMBL/GenBank/DDBJ whole genome shotgun (WGS) entry which is preliminary data.</text>
</comment>
<keyword evidence="3" id="KW-0732">Signal</keyword>
<keyword evidence="2" id="KW-0964">Secreted</keyword>
<feature type="domain" description="Hemicentin-1-like von Willebrand factor A" evidence="5">
    <location>
        <begin position="569"/>
        <end position="735"/>
    </location>
</feature>
<evidence type="ECO:0000256" key="4">
    <source>
        <dbReference type="SAM" id="Phobius"/>
    </source>
</evidence>
<dbReference type="EMBL" id="CALNXI010002012">
    <property type="protein sequence ID" value="CAH3181513.1"/>
    <property type="molecule type" value="Genomic_DNA"/>
</dbReference>
<evidence type="ECO:0000256" key="2">
    <source>
        <dbReference type="ARBA" id="ARBA00022525"/>
    </source>
</evidence>
<gene>
    <name evidence="6" type="ORF">PEVE_00013704</name>
</gene>
<dbReference type="PANTHER" id="PTHR14905:SF7">
    <property type="entry name" value="VON WILLEBRAND FACTOR A DOMAIN-CONTAINING PROTEIN 7"/>
    <property type="match status" value="1"/>
</dbReference>
<keyword evidence="4" id="KW-1133">Transmembrane helix</keyword>
<keyword evidence="4" id="KW-0812">Transmembrane</keyword>
<dbReference type="CDD" id="cd00198">
    <property type="entry name" value="vWFA"/>
    <property type="match status" value="1"/>
</dbReference>
<keyword evidence="4" id="KW-0472">Membrane</keyword>
<dbReference type="Gene3D" id="3.40.50.410">
    <property type="entry name" value="von Willebrand factor, type A domain"/>
    <property type="match status" value="1"/>
</dbReference>
<keyword evidence="7" id="KW-1185">Reference proteome</keyword>
<proteinExistence type="predicted"/>